<proteinExistence type="predicted"/>
<dbReference type="CDD" id="cd12249">
    <property type="entry name" value="RRM1_hnRNPR_like"/>
    <property type="match status" value="1"/>
</dbReference>
<dbReference type="SMART" id="SM00360">
    <property type="entry name" value="RRM"/>
    <property type="match status" value="1"/>
</dbReference>
<keyword evidence="4" id="KW-1185">Reference proteome</keyword>
<dbReference type="Pfam" id="PF00076">
    <property type="entry name" value="RRM_1"/>
    <property type="match status" value="1"/>
</dbReference>
<sequence length="280" mass="32018">MPIKEGQFEANQISMPSPMMCQQLKEDKIIRLQNIRKQLAYLKSRKSMIQSRGSDGRSNKEQLEVSLKLLKLVADTQLSLTQVNGQRKLGPPSGWVGSPPGPKCEVFVGSIPRDFYEPELVLIFSTVGTIYELRLMMEFSGANRGYCFIMFTTEEEAACAVRELDKYEIYPGKRIGVVASTNNCRIYMSQLPRHIGTRTIIRRIYDYTEDIEKVCVYRNFKGFVSYVLISYNTHRSAAMGRKRLLPEAANLFKNTEVNIEWANPYISPSNVVRMIKVSFV</sequence>
<dbReference type="Gene3D" id="3.30.70.330">
    <property type="match status" value="1"/>
</dbReference>
<evidence type="ECO:0000256" key="2">
    <source>
        <dbReference type="PROSITE-ProRule" id="PRU00176"/>
    </source>
</evidence>
<evidence type="ECO:0000259" key="3">
    <source>
        <dbReference type="PROSITE" id="PS50102"/>
    </source>
</evidence>
<dbReference type="PROSITE" id="PS50102">
    <property type="entry name" value="RRM"/>
    <property type="match status" value="1"/>
</dbReference>
<evidence type="ECO:0000256" key="1">
    <source>
        <dbReference type="ARBA" id="ARBA00022884"/>
    </source>
</evidence>
<dbReference type="Proteomes" id="UP000694925">
    <property type="component" value="Unplaced"/>
</dbReference>
<reference evidence="5" key="1">
    <citation type="submission" date="2025-08" db="UniProtKB">
        <authorList>
            <consortium name="RefSeq"/>
        </authorList>
    </citation>
    <scope>IDENTIFICATION</scope>
    <source>
        <tissue evidence="5">Whole body</tissue>
    </source>
</reference>
<organism evidence="4 5">
    <name type="scientific">Ceratina calcarata</name>
    <dbReference type="NCBI Taxonomy" id="156304"/>
    <lineage>
        <taxon>Eukaryota</taxon>
        <taxon>Metazoa</taxon>
        <taxon>Ecdysozoa</taxon>
        <taxon>Arthropoda</taxon>
        <taxon>Hexapoda</taxon>
        <taxon>Insecta</taxon>
        <taxon>Pterygota</taxon>
        <taxon>Neoptera</taxon>
        <taxon>Endopterygota</taxon>
        <taxon>Hymenoptera</taxon>
        <taxon>Apocrita</taxon>
        <taxon>Aculeata</taxon>
        <taxon>Apoidea</taxon>
        <taxon>Anthophila</taxon>
        <taxon>Apidae</taxon>
        <taxon>Ceratina</taxon>
        <taxon>Zadontomerus</taxon>
    </lineage>
</organism>
<keyword evidence="1 2" id="KW-0694">RNA-binding</keyword>
<accession>A0AAJ7J1N0</accession>
<dbReference type="RefSeq" id="XP_017881908.1">
    <property type="nucleotide sequence ID" value="XM_018026419.1"/>
</dbReference>
<dbReference type="InterPro" id="IPR035979">
    <property type="entry name" value="RBD_domain_sf"/>
</dbReference>
<dbReference type="GO" id="GO:0003723">
    <property type="term" value="F:RNA binding"/>
    <property type="evidence" value="ECO:0007669"/>
    <property type="project" value="UniProtKB-UniRule"/>
</dbReference>
<dbReference type="InterPro" id="IPR012677">
    <property type="entry name" value="Nucleotide-bd_a/b_plait_sf"/>
</dbReference>
<dbReference type="SUPFAM" id="SSF54928">
    <property type="entry name" value="RNA-binding domain, RBD"/>
    <property type="match status" value="1"/>
</dbReference>
<gene>
    <name evidence="5" type="primary">LOC108626018</name>
</gene>
<dbReference type="PANTHER" id="PTHR21245">
    <property type="entry name" value="HETEROGENEOUS NUCLEAR RIBONUCLEOPROTEIN"/>
    <property type="match status" value="1"/>
</dbReference>
<dbReference type="AlphaFoldDB" id="A0AAJ7J1N0"/>
<name>A0AAJ7J1N0_9HYME</name>
<dbReference type="InterPro" id="IPR000504">
    <property type="entry name" value="RRM_dom"/>
</dbReference>
<dbReference type="KEGG" id="ccal:108626018"/>
<protein>
    <submittedName>
        <fullName evidence="5">Probable RNA-binding protein 46</fullName>
    </submittedName>
</protein>
<dbReference type="GeneID" id="108626018"/>
<evidence type="ECO:0000313" key="5">
    <source>
        <dbReference type="RefSeq" id="XP_017881908.1"/>
    </source>
</evidence>
<evidence type="ECO:0000313" key="4">
    <source>
        <dbReference type="Proteomes" id="UP000694925"/>
    </source>
</evidence>
<feature type="domain" description="RRM" evidence="3">
    <location>
        <begin position="104"/>
        <end position="182"/>
    </location>
</feature>